<evidence type="ECO:0000313" key="4">
    <source>
        <dbReference type="WBParaSite" id="Csp11.Scaffold630.g17542.t2"/>
    </source>
</evidence>
<feature type="region of interest" description="Disordered" evidence="1">
    <location>
        <begin position="327"/>
        <end position="347"/>
    </location>
</feature>
<dbReference type="InterPro" id="IPR053315">
    <property type="entry name" value="Peptidase_C14A"/>
</dbReference>
<dbReference type="SMART" id="SM00583">
    <property type="entry name" value="SPK"/>
    <property type="match status" value="2"/>
</dbReference>
<dbReference type="AlphaFoldDB" id="A0A1I7UMT1"/>
<feature type="domain" description="SPK" evidence="2">
    <location>
        <begin position="16"/>
        <end position="126"/>
    </location>
</feature>
<sequence length="518" mass="59674">MSVIKNPPSWLGSDKENVDFMNYVAEQTKNATSLQPMTKLCRDFITKIGSNTSEKRFYARVRKHLLRIHELVDFDNDTKVRMMFSLSVPVDSGYLMQLKKDADVEFDNVNRITKYEKKDGGLVLIRDRVPPVRQYDTGDDNKLLNFLAVKAKMEQMPVSDSDFVTEFKDVTGSEKNILHLKNRYQLVKRQIYLSTEFDKPTCIRMMFISGATIHESVLEELRITATVEIDDHQRIIKYQANDGSIQLEGEHKRLYRRRSSAVEELKENLITRNRRTPKRLFPNEDFMDEAETDAESESSIKMDKKYKRNSIEGTTLKVPKAEAAIKFKWPPPPRDESIDHQSQLKRTQPKSELIRLQKAFNNFTVKKEMSFDRTTTTSSTLQYADAEQISAKKLLEWLRLFICSLESEELIELQTKVDLAIIKCGNETVSITDIVQTLRTGVQIMKKSSVSSDEPSSINCSDCLLNLYTTLLTLPYPAISDFRHEIKYIRNKMENRFGLVSTGSIRPSLETVLLLASS</sequence>
<dbReference type="InterPro" id="IPR006570">
    <property type="entry name" value="SPK_dom"/>
</dbReference>
<dbReference type="WBParaSite" id="Csp11.Scaffold630.g17542.t2">
    <property type="protein sequence ID" value="Csp11.Scaffold630.g17542.t2"/>
    <property type="gene ID" value="Csp11.Scaffold630.g17542"/>
</dbReference>
<organism evidence="3 4">
    <name type="scientific">Caenorhabditis tropicalis</name>
    <dbReference type="NCBI Taxonomy" id="1561998"/>
    <lineage>
        <taxon>Eukaryota</taxon>
        <taxon>Metazoa</taxon>
        <taxon>Ecdysozoa</taxon>
        <taxon>Nematoda</taxon>
        <taxon>Chromadorea</taxon>
        <taxon>Rhabditida</taxon>
        <taxon>Rhabditina</taxon>
        <taxon>Rhabditomorpha</taxon>
        <taxon>Rhabditoidea</taxon>
        <taxon>Rhabditidae</taxon>
        <taxon>Peloderinae</taxon>
        <taxon>Caenorhabditis</taxon>
    </lineage>
</organism>
<evidence type="ECO:0000259" key="2">
    <source>
        <dbReference type="SMART" id="SM00583"/>
    </source>
</evidence>
<accession>A0A1I7UMT1</accession>
<dbReference type="Pfam" id="PF04435">
    <property type="entry name" value="SPK"/>
    <property type="match status" value="2"/>
</dbReference>
<keyword evidence="3" id="KW-1185">Reference proteome</keyword>
<protein>
    <submittedName>
        <fullName evidence="4">SPK domain-containing protein</fullName>
    </submittedName>
</protein>
<dbReference type="PANTHER" id="PTHR23362:SF8">
    <property type="entry name" value="SPK DOMAIN-CONTAINING PROTEIN"/>
    <property type="match status" value="1"/>
</dbReference>
<dbReference type="Proteomes" id="UP000095282">
    <property type="component" value="Unplaced"/>
</dbReference>
<evidence type="ECO:0000256" key="1">
    <source>
        <dbReference type="SAM" id="MobiDB-lite"/>
    </source>
</evidence>
<reference evidence="4" key="1">
    <citation type="submission" date="2016-11" db="UniProtKB">
        <authorList>
            <consortium name="WormBaseParasite"/>
        </authorList>
    </citation>
    <scope>IDENTIFICATION</scope>
</reference>
<dbReference type="PANTHER" id="PTHR23362">
    <property type="entry name" value="L-PLASTIN-RELATED"/>
    <property type="match status" value="1"/>
</dbReference>
<name>A0A1I7UMT1_9PELO</name>
<evidence type="ECO:0000313" key="3">
    <source>
        <dbReference type="Proteomes" id="UP000095282"/>
    </source>
</evidence>
<proteinExistence type="predicted"/>
<feature type="domain" description="SPK" evidence="2">
    <location>
        <begin position="139"/>
        <end position="249"/>
    </location>
</feature>